<evidence type="ECO:0000313" key="4">
    <source>
        <dbReference type="Proteomes" id="UP000014115"/>
    </source>
</evidence>
<dbReference type="GO" id="GO:0003677">
    <property type="term" value="F:DNA binding"/>
    <property type="evidence" value="ECO:0007669"/>
    <property type="project" value="UniProtKB-KW"/>
</dbReference>
<dbReference type="OrthoDB" id="7025825at2"/>
<dbReference type="InterPro" id="IPR001387">
    <property type="entry name" value="Cro/C1-type_HTH"/>
</dbReference>
<feature type="domain" description="HTH cro/C1-type" evidence="2">
    <location>
        <begin position="7"/>
        <end position="61"/>
    </location>
</feature>
<dbReference type="SUPFAM" id="SSF47413">
    <property type="entry name" value="lambda repressor-like DNA-binding domains"/>
    <property type="match status" value="1"/>
</dbReference>
<dbReference type="CDD" id="cd00093">
    <property type="entry name" value="HTH_XRE"/>
    <property type="match status" value="1"/>
</dbReference>
<dbReference type="Gene3D" id="1.10.260.40">
    <property type="entry name" value="lambda repressor-like DNA-binding domains"/>
    <property type="match status" value="1"/>
</dbReference>
<dbReference type="Pfam" id="PF13560">
    <property type="entry name" value="HTH_31"/>
    <property type="match status" value="1"/>
</dbReference>
<dbReference type="PATRIC" id="fig|740709.3.peg.1786"/>
<sequence>MKVGELLREYRRAAGFTLEDVAHRAGTDGGNLSRIERGDQQPSVDLTRRLLLSLGVPYQAFFEKLDQDEGKITHMTDPRLVKLQANYKLLDKEKRDLLLDFSDLLIKRK</sequence>
<keyword evidence="1" id="KW-0238">DNA-binding</keyword>
<name>K2KJZ4_9GAMM</name>
<dbReference type="RefSeq" id="WP_008489022.1">
    <property type="nucleotide sequence ID" value="NZ_AMRG01000010.1"/>
</dbReference>
<keyword evidence="4" id="KW-1185">Reference proteome</keyword>
<dbReference type="EMBL" id="AMRG01000010">
    <property type="protein sequence ID" value="EKE82929.1"/>
    <property type="molecule type" value="Genomic_DNA"/>
</dbReference>
<dbReference type="PANTHER" id="PTHR46797:SF1">
    <property type="entry name" value="METHYLPHOSPHONATE SYNTHASE"/>
    <property type="match status" value="1"/>
</dbReference>
<dbReference type="PROSITE" id="PS50943">
    <property type="entry name" value="HTH_CROC1"/>
    <property type="match status" value="1"/>
</dbReference>
<dbReference type="InterPro" id="IPR010982">
    <property type="entry name" value="Lambda_DNA-bd_dom_sf"/>
</dbReference>
<protein>
    <submittedName>
        <fullName evidence="3">XRE family transcriptional regulator</fullName>
    </submittedName>
</protein>
<reference evidence="3 4" key="1">
    <citation type="journal article" date="2012" name="J. Bacteriol.">
        <title>Genome Sequence of Idiomarina xiamenensis Type Strain 10-D-4.</title>
        <authorList>
            <person name="Lai Q."/>
            <person name="Wang L."/>
            <person name="Wang W."/>
            <person name="Shao Z."/>
        </authorList>
    </citation>
    <scope>NUCLEOTIDE SEQUENCE [LARGE SCALE GENOMIC DNA]</scope>
    <source>
        <strain evidence="3 4">10-D-4</strain>
    </source>
</reference>
<dbReference type="PANTHER" id="PTHR46797">
    <property type="entry name" value="HTH-TYPE TRANSCRIPTIONAL REGULATOR"/>
    <property type="match status" value="1"/>
</dbReference>
<accession>K2KJZ4</accession>
<dbReference type="GO" id="GO:0005829">
    <property type="term" value="C:cytosol"/>
    <property type="evidence" value="ECO:0007669"/>
    <property type="project" value="TreeGrafter"/>
</dbReference>
<dbReference type="GO" id="GO:0003700">
    <property type="term" value="F:DNA-binding transcription factor activity"/>
    <property type="evidence" value="ECO:0007669"/>
    <property type="project" value="TreeGrafter"/>
</dbReference>
<evidence type="ECO:0000313" key="3">
    <source>
        <dbReference type="EMBL" id="EKE82929.1"/>
    </source>
</evidence>
<dbReference type="STRING" id="740709.A10D4_08819"/>
<proteinExistence type="predicted"/>
<comment type="caution">
    <text evidence="3">The sequence shown here is derived from an EMBL/GenBank/DDBJ whole genome shotgun (WGS) entry which is preliminary data.</text>
</comment>
<dbReference type="AlphaFoldDB" id="K2KJZ4"/>
<dbReference type="InterPro" id="IPR050807">
    <property type="entry name" value="TransReg_Diox_bact_type"/>
</dbReference>
<evidence type="ECO:0000256" key="1">
    <source>
        <dbReference type="ARBA" id="ARBA00023125"/>
    </source>
</evidence>
<dbReference type="Proteomes" id="UP000014115">
    <property type="component" value="Unassembled WGS sequence"/>
</dbReference>
<gene>
    <name evidence="3" type="ORF">A10D4_08819</name>
</gene>
<dbReference type="SMART" id="SM00530">
    <property type="entry name" value="HTH_XRE"/>
    <property type="match status" value="1"/>
</dbReference>
<organism evidence="3 4">
    <name type="scientific">Idiomarina xiamenensis 10-D-4</name>
    <dbReference type="NCBI Taxonomy" id="740709"/>
    <lineage>
        <taxon>Bacteria</taxon>
        <taxon>Pseudomonadati</taxon>
        <taxon>Pseudomonadota</taxon>
        <taxon>Gammaproteobacteria</taxon>
        <taxon>Alteromonadales</taxon>
        <taxon>Idiomarinaceae</taxon>
        <taxon>Idiomarina</taxon>
    </lineage>
</organism>
<evidence type="ECO:0000259" key="2">
    <source>
        <dbReference type="PROSITE" id="PS50943"/>
    </source>
</evidence>